<dbReference type="PANTHER" id="PTHR10948">
    <property type="entry name" value="TRANSPOSASE"/>
    <property type="match status" value="1"/>
</dbReference>
<dbReference type="EMBL" id="BAUU01000049">
    <property type="protein sequence ID" value="GAE32765.1"/>
    <property type="molecule type" value="Genomic_DNA"/>
</dbReference>
<accession>W4QKW3</accession>
<organism evidence="1 2">
    <name type="scientific">Halalkalibacter hemicellulosilyticusJCM 9152</name>
    <dbReference type="NCBI Taxonomy" id="1236971"/>
    <lineage>
        <taxon>Bacteria</taxon>
        <taxon>Bacillati</taxon>
        <taxon>Bacillota</taxon>
        <taxon>Bacilli</taxon>
        <taxon>Bacillales</taxon>
        <taxon>Bacillaceae</taxon>
        <taxon>Halalkalibacter</taxon>
    </lineage>
</organism>
<gene>
    <name evidence="1" type="ORF">JCM9152_4327</name>
</gene>
<comment type="caution">
    <text evidence="1">The sequence shown here is derived from an EMBL/GenBank/DDBJ whole genome shotgun (WGS) entry which is preliminary data.</text>
</comment>
<evidence type="ECO:0000313" key="1">
    <source>
        <dbReference type="EMBL" id="GAE32765.1"/>
    </source>
</evidence>
<dbReference type="InterPro" id="IPR051917">
    <property type="entry name" value="Transposase-Integrase"/>
</dbReference>
<dbReference type="PANTHER" id="PTHR10948:SF23">
    <property type="entry name" value="TRANSPOSASE INSI FOR INSERTION SEQUENCE ELEMENT IS30A-RELATED"/>
    <property type="match status" value="1"/>
</dbReference>
<sequence length="53" mass="6304">MLFIEEQVDMDVYFTDPYAFWQRGTNESANGLLREFPPKKTDLTLSLQKKNYN</sequence>
<dbReference type="GO" id="GO:0032196">
    <property type="term" value="P:transposition"/>
    <property type="evidence" value="ECO:0007669"/>
    <property type="project" value="TreeGrafter"/>
</dbReference>
<evidence type="ECO:0000313" key="2">
    <source>
        <dbReference type="Proteomes" id="UP000018895"/>
    </source>
</evidence>
<dbReference type="GO" id="GO:0004803">
    <property type="term" value="F:transposase activity"/>
    <property type="evidence" value="ECO:0007669"/>
    <property type="project" value="TreeGrafter"/>
</dbReference>
<protein>
    <submittedName>
        <fullName evidence="1">Transposase</fullName>
    </submittedName>
</protein>
<reference evidence="1" key="1">
    <citation type="journal article" date="2014" name="Genome Announc.">
        <title>Draft Genome Sequences of Three Alkaliphilic Bacillus Strains, Bacillus wakoensis JCM 9140T, Bacillus akibai JCM 9157T, and Bacillus hemicellulosilyticus JCM 9152T.</title>
        <authorList>
            <person name="Yuki M."/>
            <person name="Oshima K."/>
            <person name="Suda W."/>
            <person name="Oshida Y."/>
            <person name="Kitamura K."/>
            <person name="Iida T."/>
            <person name="Hattori M."/>
            <person name="Ohkuma M."/>
        </authorList>
    </citation>
    <scope>NUCLEOTIDE SEQUENCE [LARGE SCALE GENOMIC DNA]</scope>
    <source>
        <strain evidence="1">JCM 9152</strain>
    </source>
</reference>
<proteinExistence type="predicted"/>
<name>W4QKW3_9BACI</name>
<dbReference type="GO" id="GO:0005829">
    <property type="term" value="C:cytosol"/>
    <property type="evidence" value="ECO:0007669"/>
    <property type="project" value="TreeGrafter"/>
</dbReference>
<dbReference type="Proteomes" id="UP000018895">
    <property type="component" value="Unassembled WGS sequence"/>
</dbReference>
<dbReference type="AlphaFoldDB" id="W4QKW3"/>
<keyword evidence="2" id="KW-1185">Reference proteome</keyword>